<comment type="caution">
    <text evidence="2">The sequence shown here is derived from an EMBL/GenBank/DDBJ whole genome shotgun (WGS) entry which is preliminary data.</text>
</comment>
<dbReference type="Pfam" id="PF24626">
    <property type="entry name" value="SH3_Tf2-1"/>
    <property type="match status" value="1"/>
</dbReference>
<gene>
    <name evidence="2" type="ORF">E5676_scaffold143G001800</name>
</gene>
<dbReference type="Pfam" id="PF00385">
    <property type="entry name" value="Chromo"/>
    <property type="match status" value="1"/>
</dbReference>
<protein>
    <submittedName>
        <fullName evidence="2">Reverse transcriptase</fullName>
    </submittedName>
</protein>
<evidence type="ECO:0000259" key="1">
    <source>
        <dbReference type="PROSITE" id="PS50013"/>
    </source>
</evidence>
<dbReference type="PANTHER" id="PTHR45835">
    <property type="entry name" value="YALI0A06105P"/>
    <property type="match status" value="1"/>
</dbReference>
<dbReference type="PANTHER" id="PTHR45835:SF107">
    <property type="entry name" value="INTEGRASE CATALYTIC DOMAIN-CONTAINING PROTEIN"/>
    <property type="match status" value="1"/>
</dbReference>
<reference evidence="2 3" key="1">
    <citation type="submission" date="2019-08" db="EMBL/GenBank/DDBJ databases">
        <title>Draft genome sequences of two oriental melons (Cucumis melo L. var makuwa).</title>
        <authorList>
            <person name="Kwon S.-Y."/>
        </authorList>
    </citation>
    <scope>NUCLEOTIDE SEQUENCE [LARGE SCALE GENOMIC DNA]</scope>
    <source>
        <strain evidence="3">cv. Chang Bougi</strain>
        <tissue evidence="2">Leaf</tissue>
    </source>
</reference>
<dbReference type="AlphaFoldDB" id="A0A5D3BZ42"/>
<name>A0A5D3BZ42_CUCMM</name>
<accession>A0A5D3BZ42</accession>
<feature type="domain" description="Chromo" evidence="1">
    <location>
        <begin position="163"/>
        <end position="210"/>
    </location>
</feature>
<keyword evidence="2" id="KW-0808">Transferase</keyword>
<evidence type="ECO:0000313" key="3">
    <source>
        <dbReference type="Proteomes" id="UP000321947"/>
    </source>
</evidence>
<dbReference type="SUPFAM" id="SSF54160">
    <property type="entry name" value="Chromo domain-like"/>
    <property type="match status" value="1"/>
</dbReference>
<evidence type="ECO:0000313" key="2">
    <source>
        <dbReference type="EMBL" id="TYK04961.1"/>
    </source>
</evidence>
<dbReference type="InterPro" id="IPR023780">
    <property type="entry name" value="Chromo_domain"/>
</dbReference>
<dbReference type="PROSITE" id="PS50013">
    <property type="entry name" value="CHROMO_2"/>
    <property type="match status" value="1"/>
</dbReference>
<dbReference type="GO" id="GO:0003964">
    <property type="term" value="F:RNA-directed DNA polymerase activity"/>
    <property type="evidence" value="ECO:0007669"/>
    <property type="project" value="UniProtKB-KW"/>
</dbReference>
<sequence>MQYMKTCFICQQDKVEKAKVAWLLEPLPVPTRLWDSVSMDFITHLSKVGDLEAILVIIDQFLNSSTGKSPFQIVSGRQPLLPHIVDHPYVGNKGHRLVRKYEGPVEVLKKIGNTSYRVSLPAWMKIHSLVHVSNLKPYHQDLDDKHHNNCVQPSVDLKQKEKKEVEEILAGKVRKGRRPTRGIHEFLVKWKNLLVKETSWEHVEKLKAWN</sequence>
<dbReference type="Proteomes" id="UP000321947">
    <property type="component" value="Unassembled WGS sequence"/>
</dbReference>
<proteinExistence type="predicted"/>
<organism evidence="2 3">
    <name type="scientific">Cucumis melo var. makuwa</name>
    <name type="common">Oriental melon</name>
    <dbReference type="NCBI Taxonomy" id="1194695"/>
    <lineage>
        <taxon>Eukaryota</taxon>
        <taxon>Viridiplantae</taxon>
        <taxon>Streptophyta</taxon>
        <taxon>Embryophyta</taxon>
        <taxon>Tracheophyta</taxon>
        <taxon>Spermatophyta</taxon>
        <taxon>Magnoliopsida</taxon>
        <taxon>eudicotyledons</taxon>
        <taxon>Gunneridae</taxon>
        <taxon>Pentapetalae</taxon>
        <taxon>rosids</taxon>
        <taxon>fabids</taxon>
        <taxon>Cucurbitales</taxon>
        <taxon>Cucurbitaceae</taxon>
        <taxon>Benincaseae</taxon>
        <taxon>Cucumis</taxon>
    </lineage>
</organism>
<dbReference type="EMBL" id="SSTD01014011">
    <property type="protein sequence ID" value="TYK04961.1"/>
    <property type="molecule type" value="Genomic_DNA"/>
</dbReference>
<dbReference type="CDD" id="cd00024">
    <property type="entry name" value="CD_CSD"/>
    <property type="match status" value="1"/>
</dbReference>
<dbReference type="Gene3D" id="2.40.50.40">
    <property type="match status" value="1"/>
</dbReference>
<keyword evidence="2" id="KW-0548">Nucleotidyltransferase</keyword>
<dbReference type="InterPro" id="IPR056924">
    <property type="entry name" value="SH3_Tf2-1"/>
</dbReference>
<dbReference type="InterPro" id="IPR000953">
    <property type="entry name" value="Chromo/chromo_shadow_dom"/>
</dbReference>
<dbReference type="InterPro" id="IPR016197">
    <property type="entry name" value="Chromo-like_dom_sf"/>
</dbReference>
<keyword evidence="2" id="KW-0695">RNA-directed DNA polymerase</keyword>